<dbReference type="PROSITE" id="PS50014">
    <property type="entry name" value="BROMODOMAIN_2"/>
    <property type="match status" value="1"/>
</dbReference>
<feature type="compositionally biased region" description="Basic and acidic residues" evidence="6">
    <location>
        <begin position="221"/>
        <end position="235"/>
    </location>
</feature>
<evidence type="ECO:0000256" key="6">
    <source>
        <dbReference type="SAM" id="MobiDB-lite"/>
    </source>
</evidence>
<dbReference type="InterPro" id="IPR023779">
    <property type="entry name" value="Chromodomain_CS"/>
</dbReference>
<dbReference type="SMART" id="SM00298">
    <property type="entry name" value="CHROMO"/>
    <property type="match status" value="1"/>
</dbReference>
<keyword evidence="5" id="KW-0175">Coiled coil</keyword>
<keyword evidence="3" id="KW-0539">Nucleus</keyword>
<protein>
    <recommendedName>
        <fullName evidence="10">Chromo domain-containing protein</fullName>
    </recommendedName>
</protein>
<dbReference type="Gene3D" id="2.40.50.40">
    <property type="match status" value="2"/>
</dbReference>
<feature type="region of interest" description="Disordered" evidence="6">
    <location>
        <begin position="1"/>
        <end position="29"/>
    </location>
</feature>
<organism evidence="9">
    <name type="scientific">Chromera velia CCMP2878</name>
    <dbReference type="NCBI Taxonomy" id="1169474"/>
    <lineage>
        <taxon>Eukaryota</taxon>
        <taxon>Sar</taxon>
        <taxon>Alveolata</taxon>
        <taxon>Colpodellida</taxon>
        <taxon>Chromeraceae</taxon>
        <taxon>Chromera</taxon>
    </lineage>
</organism>
<dbReference type="SMART" id="SM00297">
    <property type="entry name" value="BROMO"/>
    <property type="match status" value="1"/>
</dbReference>
<feature type="region of interest" description="Disordered" evidence="6">
    <location>
        <begin position="820"/>
        <end position="891"/>
    </location>
</feature>
<evidence type="ECO:0000259" key="7">
    <source>
        <dbReference type="PROSITE" id="PS50013"/>
    </source>
</evidence>
<dbReference type="SUPFAM" id="SSF47370">
    <property type="entry name" value="Bromodomain"/>
    <property type="match status" value="1"/>
</dbReference>
<dbReference type="PANTHER" id="PTHR22880">
    <property type="entry name" value="FALZ-RELATED BROMODOMAIN-CONTAINING PROTEINS"/>
    <property type="match status" value="1"/>
</dbReference>
<dbReference type="GO" id="GO:0005634">
    <property type="term" value="C:nucleus"/>
    <property type="evidence" value="ECO:0007669"/>
    <property type="project" value="UniProtKB-SubCell"/>
</dbReference>
<feature type="compositionally biased region" description="Low complexity" evidence="6">
    <location>
        <begin position="856"/>
        <end position="866"/>
    </location>
</feature>
<dbReference type="SUPFAM" id="SSF54160">
    <property type="entry name" value="Chromo domain-like"/>
    <property type="match status" value="2"/>
</dbReference>
<sequence length="891" mass="98492">MSRASTRPSRGRKRVRDEEDEMMDGDGDEEFSAAVGGVGASATLVAMPASNRENLGRRARNTGLSVQVKALLEEGAWGDGDSLDDRSESNHSSVLDPAVIPLEILPSVERILKRKKREDWVETEDEREEAGKDEMRTRSGRKKGEVGRGGSGRGGRGAGRGSAGRGRGGRGRGRGRGGAASAKVPKLSEEADDEGAEREQEQAQSHGDDEGASASPSKPPSAKDGEGEGEQKEAEAGADVKGMTDDKKGDEELECTQSEGDRNGKERGDAEEGEKEKENGGEEGSNGKQPERVDENKREQADGEGPGKKTDEDNGKENDENENEEEKLAVSPSPSPSPSVPSGVGSRWSHFKLNTQQKREREEKEFGKYLYVVKWTGQSYVHASDWLSVEEILDRDPDCDGAMKKLARFNRKMDEVRQDEEESLRRERERASAAGAAEETFRLLPQIESDVDDELVASPEVERIVDCSDLFRACYPTMAEQAPKNLSSWLQSCIAILDAMAVFERRGVKYALPFLRPVEEERDAPGYSRIVKQPMDFTQIYAKLYYRVYTKPQEFWSDIQKIWRACEAYNREDSEVYIQMKVLRSLFDKLYGEWARYSRRPKKTAAQAGGAAQEEEEDDAEWGGKPLPFCENPTTVEEAVRHVGFKKVNTDMKAGSRQLLYLVKWKRLSYSECSWETSALVEELDSLKIAQFHRHARVPDSLTTHPMPTRYQTEDRQRKMNGELMILTGISQRALETGYLPMTQLPPPTRDPPAYLNIKRGHSNPMAYRLHMERQRQHQGGVQRMAGGRPPGMFPDTIRTGRPGRPAFVRNFVQGNLAAGSTGTGGGASGGAPASSIQRLSGFLGPRPPVMRPPLAGGAASAGAASQKRPEGTQEESKEQKDTSGDVEMGE</sequence>
<evidence type="ECO:0000256" key="5">
    <source>
        <dbReference type="SAM" id="Coils"/>
    </source>
</evidence>
<feature type="compositionally biased region" description="Basic and acidic residues" evidence="6">
    <location>
        <begin position="868"/>
        <end position="884"/>
    </location>
</feature>
<accession>A0A0K6S854</accession>
<evidence type="ECO:0008006" key="10">
    <source>
        <dbReference type="Google" id="ProtNLM"/>
    </source>
</evidence>
<dbReference type="Pfam" id="PF00439">
    <property type="entry name" value="Bromodomain"/>
    <property type="match status" value="1"/>
</dbReference>
<feature type="coiled-coil region" evidence="5">
    <location>
        <begin position="399"/>
        <end position="430"/>
    </location>
</feature>
<dbReference type="VEuPathDB" id="CryptoDB:Cvel_5089"/>
<dbReference type="InterPro" id="IPR050935">
    <property type="entry name" value="Bromo_chromatin_reader"/>
</dbReference>
<keyword evidence="2 4" id="KW-0103">Bromodomain</keyword>
<evidence type="ECO:0000313" key="9">
    <source>
        <dbReference type="EMBL" id="CUC09718.1"/>
    </source>
</evidence>
<dbReference type="PANTHER" id="PTHR22880:SF225">
    <property type="entry name" value="BROMODOMAIN-CONTAINING PROTEIN BET-1-RELATED"/>
    <property type="match status" value="1"/>
</dbReference>
<reference evidence="9" key="1">
    <citation type="submission" date="2014-11" db="EMBL/GenBank/DDBJ databases">
        <title>Molecular phylogeny of cliff fern family Woodsiaceae with morphological implications.</title>
        <authorList>
            <person name="Shao Y.-Z."/>
            <person name="Wei R."/>
            <person name="Zhang X.-C."/>
        </authorList>
    </citation>
    <scope>NUCLEOTIDE SEQUENCE</scope>
</reference>
<feature type="compositionally biased region" description="Basic and acidic residues" evidence="6">
    <location>
        <begin position="129"/>
        <end position="146"/>
    </location>
</feature>
<evidence type="ECO:0000256" key="4">
    <source>
        <dbReference type="PROSITE-ProRule" id="PRU00035"/>
    </source>
</evidence>
<dbReference type="InterPro" id="IPR016197">
    <property type="entry name" value="Chromo-like_dom_sf"/>
</dbReference>
<dbReference type="PROSITE" id="PS50013">
    <property type="entry name" value="CHROMO_2"/>
    <property type="match status" value="1"/>
</dbReference>
<feature type="compositionally biased region" description="Basic and acidic residues" evidence="6">
    <location>
        <begin position="197"/>
        <end position="209"/>
    </location>
</feature>
<proteinExistence type="predicted"/>
<dbReference type="CDD" id="cd04369">
    <property type="entry name" value="Bromodomain"/>
    <property type="match status" value="1"/>
</dbReference>
<dbReference type="AlphaFoldDB" id="A0A0K6S854"/>
<evidence type="ECO:0000256" key="3">
    <source>
        <dbReference type="ARBA" id="ARBA00023242"/>
    </source>
</evidence>
<dbReference type="InterPro" id="IPR036427">
    <property type="entry name" value="Bromodomain-like_sf"/>
</dbReference>
<feature type="domain" description="Chromo" evidence="7">
    <location>
        <begin position="634"/>
        <end position="704"/>
    </location>
</feature>
<feature type="compositionally biased region" description="Gly residues" evidence="6">
    <location>
        <begin position="147"/>
        <end position="166"/>
    </location>
</feature>
<name>A0A0K6S854_9ALVE</name>
<dbReference type="GO" id="GO:0000785">
    <property type="term" value="C:chromatin"/>
    <property type="evidence" value="ECO:0007669"/>
    <property type="project" value="TreeGrafter"/>
</dbReference>
<dbReference type="GO" id="GO:0006338">
    <property type="term" value="P:chromatin remodeling"/>
    <property type="evidence" value="ECO:0007669"/>
    <property type="project" value="TreeGrafter"/>
</dbReference>
<gene>
    <name evidence="9" type="ORF">Cvel_5089.t1.CR1</name>
</gene>
<feature type="region of interest" description="Disordered" evidence="6">
    <location>
        <begin position="605"/>
        <end position="625"/>
    </location>
</feature>
<feature type="compositionally biased region" description="Basic and acidic residues" evidence="6">
    <location>
        <begin position="289"/>
        <end position="318"/>
    </location>
</feature>
<dbReference type="Gene3D" id="1.20.920.10">
    <property type="entry name" value="Bromodomain-like"/>
    <property type="match status" value="1"/>
</dbReference>
<dbReference type="Pfam" id="PF00385">
    <property type="entry name" value="Chromo"/>
    <property type="match status" value="1"/>
</dbReference>
<evidence type="ECO:0000256" key="2">
    <source>
        <dbReference type="ARBA" id="ARBA00023117"/>
    </source>
</evidence>
<dbReference type="GO" id="GO:0006355">
    <property type="term" value="P:regulation of DNA-templated transcription"/>
    <property type="evidence" value="ECO:0007669"/>
    <property type="project" value="TreeGrafter"/>
</dbReference>
<comment type="subcellular location">
    <subcellularLocation>
        <location evidence="1">Nucleus</location>
    </subcellularLocation>
</comment>
<dbReference type="PROSITE" id="PS00598">
    <property type="entry name" value="CHROMO_1"/>
    <property type="match status" value="1"/>
</dbReference>
<dbReference type="InterPro" id="IPR001487">
    <property type="entry name" value="Bromodomain"/>
</dbReference>
<feature type="compositionally biased region" description="Basic and acidic residues" evidence="6">
    <location>
        <begin position="259"/>
        <end position="280"/>
    </location>
</feature>
<feature type="region of interest" description="Disordered" evidence="6">
    <location>
        <begin position="77"/>
        <end position="360"/>
    </location>
</feature>
<dbReference type="EMBL" id="CDMZ01001469">
    <property type="protein sequence ID" value="CUC09718.1"/>
    <property type="molecule type" value="Genomic_DNA"/>
</dbReference>
<evidence type="ECO:0000256" key="1">
    <source>
        <dbReference type="ARBA" id="ARBA00004123"/>
    </source>
</evidence>
<dbReference type="InterPro" id="IPR023780">
    <property type="entry name" value="Chromo_domain"/>
</dbReference>
<evidence type="ECO:0000259" key="8">
    <source>
        <dbReference type="PROSITE" id="PS50014"/>
    </source>
</evidence>
<dbReference type="InterPro" id="IPR000953">
    <property type="entry name" value="Chromo/chromo_shadow_dom"/>
</dbReference>
<feature type="domain" description="Bromo" evidence="8">
    <location>
        <begin position="506"/>
        <end position="577"/>
    </location>
</feature>
<feature type="compositionally biased region" description="Acidic residues" evidence="6">
    <location>
        <begin position="18"/>
        <end position="29"/>
    </location>
</feature>
<dbReference type="PRINTS" id="PR00503">
    <property type="entry name" value="BROMODOMAIN"/>
</dbReference>